<protein>
    <submittedName>
        <fullName evidence="2">C39 family peptidase</fullName>
    </submittedName>
</protein>
<dbReference type="Gene3D" id="3.90.70.10">
    <property type="entry name" value="Cysteine proteinases"/>
    <property type="match status" value="1"/>
</dbReference>
<dbReference type="InterPro" id="IPR005074">
    <property type="entry name" value="Peptidase_C39"/>
</dbReference>
<dbReference type="EMBL" id="APND01000004">
    <property type="protein sequence ID" value="MES1930383.1"/>
    <property type="molecule type" value="Genomic_DNA"/>
</dbReference>
<evidence type="ECO:0000313" key="2">
    <source>
        <dbReference type="EMBL" id="MES1930383.1"/>
    </source>
</evidence>
<dbReference type="Pfam" id="PF03412">
    <property type="entry name" value="Peptidase_C39"/>
    <property type="match status" value="1"/>
</dbReference>
<sequence length="203" mass="23040">MLAGGVNINVGITSVKERKFRTVLQQRYDYSCGSAALASLLTYHYDDPVQELAVFDGMYEHGDQAKIAHEGFSLLDMKQYLERRGYSSDGFRVSLDKLVENEIPAIVLLDRNGYLHFVLIKGVTAKQVLVGDPALGVRTFSRNEFEQMWNGIVFVVRSHRSLAKDSFNRREEWNLWVKAPLGESLPTPSLASFALLRPPRRDF</sequence>
<accession>A0ABV2B4N4</accession>
<keyword evidence="3" id="KW-1185">Reference proteome</keyword>
<feature type="domain" description="Peptidase C39" evidence="1">
    <location>
        <begin position="25"/>
        <end position="156"/>
    </location>
</feature>
<dbReference type="Proteomes" id="UP001460888">
    <property type="component" value="Unassembled WGS sequence"/>
</dbReference>
<organism evidence="2 3">
    <name type="scientific">Salinisphaera dokdonensis CL-ES53</name>
    <dbReference type="NCBI Taxonomy" id="1304272"/>
    <lineage>
        <taxon>Bacteria</taxon>
        <taxon>Pseudomonadati</taxon>
        <taxon>Pseudomonadota</taxon>
        <taxon>Gammaproteobacteria</taxon>
        <taxon>Salinisphaerales</taxon>
        <taxon>Salinisphaeraceae</taxon>
        <taxon>Salinisphaera</taxon>
    </lineage>
</organism>
<dbReference type="CDD" id="cd02423">
    <property type="entry name" value="Peptidase_C39G"/>
    <property type="match status" value="1"/>
</dbReference>
<gene>
    <name evidence="2" type="ORF">SADO_14048</name>
</gene>
<proteinExistence type="predicted"/>
<name>A0ABV2B4N4_9GAMM</name>
<dbReference type="PROSITE" id="PS50990">
    <property type="entry name" value="PEPTIDASE_C39"/>
    <property type="match status" value="1"/>
</dbReference>
<evidence type="ECO:0000313" key="3">
    <source>
        <dbReference type="Proteomes" id="UP001460888"/>
    </source>
</evidence>
<reference evidence="2 3" key="1">
    <citation type="submission" date="2013-03" db="EMBL/GenBank/DDBJ databases">
        <title>Salinisphaera dokdonensis CL-ES53 Genome Sequencing.</title>
        <authorList>
            <person name="Li C."/>
            <person name="Lai Q."/>
            <person name="Shao Z."/>
        </authorList>
    </citation>
    <scope>NUCLEOTIDE SEQUENCE [LARGE SCALE GENOMIC DNA]</scope>
    <source>
        <strain evidence="2 3">CL-ES53</strain>
    </source>
</reference>
<comment type="caution">
    <text evidence="2">The sequence shown here is derived from an EMBL/GenBank/DDBJ whole genome shotgun (WGS) entry which is preliminary data.</text>
</comment>
<dbReference type="RefSeq" id="WP_353112537.1">
    <property type="nucleotide sequence ID" value="NZ_APND01000004.1"/>
</dbReference>
<evidence type="ECO:0000259" key="1">
    <source>
        <dbReference type="PROSITE" id="PS50990"/>
    </source>
</evidence>